<dbReference type="Proteomes" id="UP000789759">
    <property type="component" value="Unassembled WGS sequence"/>
</dbReference>
<proteinExistence type="predicted"/>
<accession>A0A9N9KFK2</accession>
<dbReference type="EMBL" id="CAJVQA010052959">
    <property type="protein sequence ID" value="CAG8823436.1"/>
    <property type="molecule type" value="Genomic_DNA"/>
</dbReference>
<sequence>TNNTPSWIIYLDQENILEPRNSSDEEPDSDHELNINLADLVYTAPPSSPP</sequence>
<evidence type="ECO:0000313" key="2">
    <source>
        <dbReference type="Proteomes" id="UP000789759"/>
    </source>
</evidence>
<keyword evidence="2" id="KW-1185">Reference proteome</keyword>
<gene>
    <name evidence="1" type="ORF">CPELLU_LOCUS19909</name>
</gene>
<evidence type="ECO:0000313" key="1">
    <source>
        <dbReference type="EMBL" id="CAG8823436.1"/>
    </source>
</evidence>
<dbReference type="AlphaFoldDB" id="A0A9N9KFK2"/>
<protein>
    <submittedName>
        <fullName evidence="1">13044_t:CDS:1</fullName>
    </submittedName>
</protein>
<organism evidence="1 2">
    <name type="scientific">Cetraspora pellucida</name>
    <dbReference type="NCBI Taxonomy" id="1433469"/>
    <lineage>
        <taxon>Eukaryota</taxon>
        <taxon>Fungi</taxon>
        <taxon>Fungi incertae sedis</taxon>
        <taxon>Mucoromycota</taxon>
        <taxon>Glomeromycotina</taxon>
        <taxon>Glomeromycetes</taxon>
        <taxon>Diversisporales</taxon>
        <taxon>Gigasporaceae</taxon>
        <taxon>Cetraspora</taxon>
    </lineage>
</organism>
<comment type="caution">
    <text evidence="1">The sequence shown here is derived from an EMBL/GenBank/DDBJ whole genome shotgun (WGS) entry which is preliminary data.</text>
</comment>
<name>A0A9N9KFK2_9GLOM</name>
<feature type="non-terminal residue" evidence="1">
    <location>
        <position position="50"/>
    </location>
</feature>
<reference evidence="1" key="1">
    <citation type="submission" date="2021-06" db="EMBL/GenBank/DDBJ databases">
        <authorList>
            <person name="Kallberg Y."/>
            <person name="Tangrot J."/>
            <person name="Rosling A."/>
        </authorList>
    </citation>
    <scope>NUCLEOTIDE SEQUENCE</scope>
    <source>
        <strain evidence="1">FL966</strain>
    </source>
</reference>
<feature type="non-terminal residue" evidence="1">
    <location>
        <position position="1"/>
    </location>
</feature>